<evidence type="ECO:0000256" key="2">
    <source>
        <dbReference type="ARBA" id="ARBA00022670"/>
    </source>
</evidence>
<feature type="region of interest" description="Disordered" evidence="9">
    <location>
        <begin position="486"/>
        <end position="507"/>
    </location>
</feature>
<feature type="signal peptide" evidence="10">
    <location>
        <begin position="1"/>
        <end position="29"/>
    </location>
</feature>
<gene>
    <name evidence="12" type="ORF">NX782_20185</name>
</gene>
<dbReference type="Gene3D" id="2.60.120.380">
    <property type="match status" value="1"/>
</dbReference>
<evidence type="ECO:0000256" key="10">
    <source>
        <dbReference type="SAM" id="SignalP"/>
    </source>
</evidence>
<dbReference type="CDD" id="cd07496">
    <property type="entry name" value="Peptidases_S8_13"/>
    <property type="match status" value="1"/>
</dbReference>
<evidence type="ECO:0000256" key="6">
    <source>
        <dbReference type="ARBA" id="ARBA00023004"/>
    </source>
</evidence>
<evidence type="ECO:0000256" key="5">
    <source>
        <dbReference type="ARBA" id="ARBA00022825"/>
    </source>
</evidence>
<dbReference type="SUPFAM" id="SSF89260">
    <property type="entry name" value="Collagen-binding domain"/>
    <property type="match status" value="1"/>
</dbReference>
<comment type="caution">
    <text evidence="12">The sequence shown here is derived from an EMBL/GenBank/DDBJ whole genome shotgun (WGS) entry which is preliminary data.</text>
</comment>
<dbReference type="InterPro" id="IPR036852">
    <property type="entry name" value="Peptidase_S8/S53_dom_sf"/>
</dbReference>
<evidence type="ECO:0000256" key="3">
    <source>
        <dbReference type="ARBA" id="ARBA00022723"/>
    </source>
</evidence>
<protein>
    <submittedName>
        <fullName evidence="12">S8 family serine peptidase</fullName>
    </submittedName>
</protein>
<dbReference type="InterPro" id="IPR015500">
    <property type="entry name" value="Peptidase_S8_subtilisin-rel"/>
</dbReference>
<dbReference type="RefSeq" id="WP_258847278.1">
    <property type="nucleotide sequence ID" value="NZ_JANUGX010000027.1"/>
</dbReference>
<keyword evidence="4 8" id="KW-0378">Hydrolase</keyword>
<dbReference type="Gene3D" id="3.40.50.200">
    <property type="entry name" value="Peptidase S8/S53 domain"/>
    <property type="match status" value="1"/>
</dbReference>
<keyword evidence="7" id="KW-0349">Heme</keyword>
<feature type="region of interest" description="Disordered" evidence="9">
    <location>
        <begin position="219"/>
        <end position="246"/>
    </location>
</feature>
<dbReference type="Pfam" id="PF00082">
    <property type="entry name" value="Peptidase_S8"/>
    <property type="match status" value="1"/>
</dbReference>
<keyword evidence="3 7" id="KW-0479">Metal-binding</keyword>
<keyword evidence="13" id="KW-1185">Reference proteome</keyword>
<feature type="domain" description="Cytochrome c" evidence="11">
    <location>
        <begin position="454"/>
        <end position="560"/>
    </location>
</feature>
<evidence type="ECO:0000256" key="9">
    <source>
        <dbReference type="SAM" id="MobiDB-lite"/>
    </source>
</evidence>
<dbReference type="InterPro" id="IPR009056">
    <property type="entry name" value="Cyt_c-like_dom"/>
</dbReference>
<comment type="similarity">
    <text evidence="1 8">Belongs to the peptidase S8 family.</text>
</comment>
<dbReference type="PROSITE" id="PS51007">
    <property type="entry name" value="CYTC"/>
    <property type="match status" value="1"/>
</dbReference>
<dbReference type="InterPro" id="IPR034176">
    <property type="entry name" value="Peptidases_S8_13"/>
</dbReference>
<reference evidence="12 13" key="1">
    <citation type="submission" date="2022-08" db="EMBL/GenBank/DDBJ databases">
        <title>Reclassification of Massilia species as members of the genera Telluria, Duganella, Pseudoduganella, Mokoshia gen. nov. and Zemynaea gen. nov. using orthogonal and non-orthogonal genome-based approaches.</title>
        <authorList>
            <person name="Bowman J.P."/>
        </authorList>
    </citation>
    <scope>NUCLEOTIDE SEQUENCE [LARGE SCALE GENOMIC DNA]</scope>
    <source>
        <strain evidence="12 13">LMG 28164</strain>
    </source>
</reference>
<evidence type="ECO:0000256" key="1">
    <source>
        <dbReference type="ARBA" id="ARBA00011073"/>
    </source>
</evidence>
<keyword evidence="5 8" id="KW-0720">Serine protease</keyword>
<evidence type="ECO:0000313" key="13">
    <source>
        <dbReference type="Proteomes" id="UP001205560"/>
    </source>
</evidence>
<dbReference type="PROSITE" id="PS51892">
    <property type="entry name" value="SUBTILASE"/>
    <property type="match status" value="1"/>
</dbReference>
<dbReference type="SUPFAM" id="SSF52743">
    <property type="entry name" value="Subtilisin-like"/>
    <property type="match status" value="1"/>
</dbReference>
<feature type="compositionally biased region" description="Polar residues" evidence="9">
    <location>
        <begin position="493"/>
        <end position="507"/>
    </location>
</feature>
<dbReference type="PRINTS" id="PR00723">
    <property type="entry name" value="SUBTILISIN"/>
</dbReference>
<evidence type="ECO:0000256" key="7">
    <source>
        <dbReference type="PROSITE-ProRule" id="PRU00433"/>
    </source>
</evidence>
<feature type="active site" description="Charge relay system" evidence="8">
    <location>
        <position position="251"/>
    </location>
</feature>
<evidence type="ECO:0000313" key="12">
    <source>
        <dbReference type="EMBL" id="MCS0591514.1"/>
    </source>
</evidence>
<dbReference type="EMBL" id="JANUGX010000027">
    <property type="protein sequence ID" value="MCS0591514.1"/>
    <property type="molecule type" value="Genomic_DNA"/>
</dbReference>
<accession>A0ABT2ABF2</accession>
<evidence type="ECO:0000256" key="4">
    <source>
        <dbReference type="ARBA" id="ARBA00022801"/>
    </source>
</evidence>
<evidence type="ECO:0000256" key="8">
    <source>
        <dbReference type="PROSITE-ProRule" id="PRU01240"/>
    </source>
</evidence>
<evidence type="ECO:0000259" key="11">
    <source>
        <dbReference type="PROSITE" id="PS51007"/>
    </source>
</evidence>
<feature type="active site" description="Charge relay system" evidence="8">
    <location>
        <position position="191"/>
    </location>
</feature>
<feature type="chain" id="PRO_5046388677" evidence="10">
    <location>
        <begin position="30"/>
        <end position="613"/>
    </location>
</feature>
<sequence length="613" mass="61395">MKSQKSMYPAVLKLCAAAVIGLGASVVHAGTPVGVANASAAQGAGISDQTDRLIVKYKDEAAPDAKSTARGLTRAAASSPMAASRKATVDQVGRKLGLTMKELHTIGTGARVLQLNRKVSVADAAKVAADLMASDATVEYAEPDRIMKPMFTPNDPYFSQQWDYTDVTGGMRLPAAWDKATGTGIRVAVIDTGYRPHVDLQGQILAGYDFIADTTISNDGNGRDSDASDPGDWTAAGQCGTGSAASNSSWHGTHVAGTIAALTNNGIGVAGVAYNAKVVPVRVLGQCGGYTSDIADGIVWASGGTVSGVTNIAARAQVINMSLGGGGACDTTTQTAINGARSRGTVVVVAAGNESQNVSNSSPANCSGVIAVAATNKSGGRASYSNYGTLVDVAAPGGDSGAAIMSTLNAGTKGPGADSYAGYMGTSMATPHVAGVVALMLSKNPNLTPDQVEAALKSSARAFPASCSGCGAGIVDASAAIDAAAGGGTSTGPTISETESNNTISTANAVSTTGTTVNGTMSSSTDTDYFVVQVPAGKTLSATMTPNSSSDYDLYIYNSAGTQLAKSENGAGSADTASSANTGSSTAARYVRVVYYSGGTGSTSGKYTLKLSW</sequence>
<keyword evidence="6 7" id="KW-0408">Iron</keyword>
<dbReference type="InterPro" id="IPR050131">
    <property type="entry name" value="Peptidase_S8_subtilisin-like"/>
</dbReference>
<organism evidence="12 13">
    <name type="scientific">Massilia norwichensis</name>
    <dbReference type="NCBI Taxonomy" id="1442366"/>
    <lineage>
        <taxon>Bacteria</taxon>
        <taxon>Pseudomonadati</taxon>
        <taxon>Pseudomonadota</taxon>
        <taxon>Betaproteobacteria</taxon>
        <taxon>Burkholderiales</taxon>
        <taxon>Oxalobacteraceae</taxon>
        <taxon>Telluria group</taxon>
        <taxon>Massilia</taxon>
    </lineage>
</organism>
<keyword evidence="10" id="KW-0732">Signal</keyword>
<dbReference type="PANTHER" id="PTHR43806:SF11">
    <property type="entry name" value="CEREVISIN-RELATED"/>
    <property type="match status" value="1"/>
</dbReference>
<dbReference type="PROSITE" id="PS00137">
    <property type="entry name" value="SUBTILASE_HIS"/>
    <property type="match status" value="1"/>
</dbReference>
<feature type="active site" description="Charge relay system" evidence="8">
    <location>
        <position position="427"/>
    </location>
</feature>
<dbReference type="InterPro" id="IPR000209">
    <property type="entry name" value="Peptidase_S8/S53_dom"/>
</dbReference>
<dbReference type="InterPro" id="IPR023828">
    <property type="entry name" value="Peptidase_S8_Ser-AS"/>
</dbReference>
<dbReference type="Proteomes" id="UP001205560">
    <property type="component" value="Unassembled WGS sequence"/>
</dbReference>
<name>A0ABT2ABF2_9BURK</name>
<dbReference type="PROSITE" id="PS00138">
    <property type="entry name" value="SUBTILASE_SER"/>
    <property type="match status" value="1"/>
</dbReference>
<dbReference type="PANTHER" id="PTHR43806">
    <property type="entry name" value="PEPTIDASE S8"/>
    <property type="match status" value="1"/>
</dbReference>
<keyword evidence="2 8" id="KW-0645">Protease</keyword>
<proteinExistence type="inferred from homology"/>
<dbReference type="InterPro" id="IPR022398">
    <property type="entry name" value="Peptidase_S8_His-AS"/>
</dbReference>